<dbReference type="GO" id="GO:0008168">
    <property type="term" value="F:methyltransferase activity"/>
    <property type="evidence" value="ECO:0007669"/>
    <property type="project" value="UniProtKB-KW"/>
</dbReference>
<proteinExistence type="predicted"/>
<dbReference type="PANTHER" id="PTHR43591">
    <property type="entry name" value="METHYLTRANSFERASE"/>
    <property type="match status" value="1"/>
</dbReference>
<feature type="domain" description="Methyltransferase type 11" evidence="1">
    <location>
        <begin position="59"/>
        <end position="153"/>
    </location>
</feature>
<dbReference type="Gene3D" id="3.40.50.150">
    <property type="entry name" value="Vaccinia Virus protein VP39"/>
    <property type="match status" value="1"/>
</dbReference>
<dbReference type="GO" id="GO:0032259">
    <property type="term" value="P:methylation"/>
    <property type="evidence" value="ECO:0007669"/>
    <property type="project" value="UniProtKB-KW"/>
</dbReference>
<dbReference type="EC" id="2.1.1.-" evidence="2"/>
<keyword evidence="2" id="KW-0808">Transferase</keyword>
<evidence type="ECO:0000259" key="1">
    <source>
        <dbReference type="Pfam" id="PF08241"/>
    </source>
</evidence>
<dbReference type="InterPro" id="IPR013216">
    <property type="entry name" value="Methyltransf_11"/>
</dbReference>
<dbReference type="RefSeq" id="WP_380721805.1">
    <property type="nucleotide sequence ID" value="NZ_JBHTLK010000025.1"/>
</dbReference>
<comment type="caution">
    <text evidence="2">The sequence shown here is derived from an EMBL/GenBank/DDBJ whole genome shotgun (WGS) entry which is preliminary data.</text>
</comment>
<dbReference type="InterPro" id="IPR029063">
    <property type="entry name" value="SAM-dependent_MTases_sf"/>
</dbReference>
<reference evidence="3" key="1">
    <citation type="journal article" date="2019" name="Int. J. Syst. Evol. Microbiol.">
        <title>The Global Catalogue of Microorganisms (GCM) 10K type strain sequencing project: providing services to taxonomists for standard genome sequencing and annotation.</title>
        <authorList>
            <consortium name="The Broad Institute Genomics Platform"/>
            <consortium name="The Broad Institute Genome Sequencing Center for Infectious Disease"/>
            <person name="Wu L."/>
            <person name="Ma J."/>
        </authorList>
    </citation>
    <scope>NUCLEOTIDE SEQUENCE [LARGE SCALE GENOMIC DNA]</scope>
    <source>
        <strain evidence="3">CCUG 60214</strain>
    </source>
</reference>
<evidence type="ECO:0000313" key="3">
    <source>
        <dbReference type="Proteomes" id="UP001597168"/>
    </source>
</evidence>
<dbReference type="Pfam" id="PF08241">
    <property type="entry name" value="Methyltransf_11"/>
    <property type="match status" value="1"/>
</dbReference>
<sequence>MIDHTELNRRHWEDHASAAHGPLAREHWARREPCWGLWATPEAQVSALPADVSGMDVIELGCGTAYVSAWLARLGARPVGLDISANQLATARAMQVEFGLDFPLLRADAEHVPCDDGTFDLAISEYGASLWCDPHRWIPEAARLLRPGGHLVFLRRSPLFALCARTDETASTSLQRPQFGLRHVDYGTSAEFTLGHGETVRLLRSAGFTVEDLIEIQAPEPAHREYAEVSSSWARQWPSEEIWKARLTG</sequence>
<dbReference type="EMBL" id="JBHTLK010000025">
    <property type="protein sequence ID" value="MFD1147043.1"/>
    <property type="molecule type" value="Genomic_DNA"/>
</dbReference>
<keyword evidence="3" id="KW-1185">Reference proteome</keyword>
<keyword evidence="2" id="KW-0489">Methyltransferase</keyword>
<evidence type="ECO:0000313" key="2">
    <source>
        <dbReference type="EMBL" id="MFD1147043.1"/>
    </source>
</evidence>
<name>A0ABW3QQH0_9PSEU</name>
<dbReference type="SUPFAM" id="SSF53335">
    <property type="entry name" value="S-adenosyl-L-methionine-dependent methyltransferases"/>
    <property type="match status" value="1"/>
</dbReference>
<dbReference type="PANTHER" id="PTHR43591:SF24">
    <property type="entry name" value="2-METHOXY-6-POLYPRENYL-1,4-BENZOQUINOL METHYLASE, MITOCHONDRIAL"/>
    <property type="match status" value="1"/>
</dbReference>
<dbReference type="CDD" id="cd02440">
    <property type="entry name" value="AdoMet_MTases"/>
    <property type="match status" value="1"/>
</dbReference>
<gene>
    <name evidence="2" type="ORF">ACFQ3T_07890</name>
</gene>
<accession>A0ABW3QQH0</accession>
<protein>
    <submittedName>
        <fullName evidence="2">Class I SAM-dependent methyltransferase</fullName>
        <ecNumber evidence="2">2.1.1.-</ecNumber>
    </submittedName>
</protein>
<organism evidence="2 3">
    <name type="scientific">Saccharothrix hoggarensis</name>
    <dbReference type="NCBI Taxonomy" id="913853"/>
    <lineage>
        <taxon>Bacteria</taxon>
        <taxon>Bacillati</taxon>
        <taxon>Actinomycetota</taxon>
        <taxon>Actinomycetes</taxon>
        <taxon>Pseudonocardiales</taxon>
        <taxon>Pseudonocardiaceae</taxon>
        <taxon>Saccharothrix</taxon>
    </lineage>
</organism>
<dbReference type="Proteomes" id="UP001597168">
    <property type="component" value="Unassembled WGS sequence"/>
</dbReference>